<evidence type="ECO:0000313" key="1">
    <source>
        <dbReference type="EMBL" id="ACM20990.1"/>
    </source>
</evidence>
<organism evidence="1 2">
    <name type="scientific">Geotalea daltonii (strain DSM 22248 / JCM 15807 / FRC-32)</name>
    <name type="common">Geobacter daltonii</name>
    <dbReference type="NCBI Taxonomy" id="316067"/>
    <lineage>
        <taxon>Bacteria</taxon>
        <taxon>Pseudomonadati</taxon>
        <taxon>Thermodesulfobacteriota</taxon>
        <taxon>Desulfuromonadia</taxon>
        <taxon>Geobacterales</taxon>
        <taxon>Geobacteraceae</taxon>
        <taxon>Geotalea</taxon>
    </lineage>
</organism>
<name>B9M0Y7_GEODF</name>
<dbReference type="KEGG" id="geo:Geob_2640"/>
<dbReference type="Gene3D" id="1.10.1130.10">
    <property type="entry name" value="Flavocytochrome C3, Chain A"/>
    <property type="match status" value="1"/>
</dbReference>
<accession>B9M0Y7</accession>
<sequence>MKKVLVGMAVLISLIILQKNSFAIYGPKVTETGNKHNLSYDNTGVTYKASDSSDPRARQICIFCHTPHNAVINRGLWNRMETTQVFGQYTATGLRIRTDLKAISDYNEPNGASRLCLSCHDGVTALGAVARGTNIAINGDLAKVMAGINVFDRTKVTNSHHPVSFNYARVQQALPDYKVVSSDGKVKLDGQGRMQCTTCHDPHQTRDTTMPFWVWDYIPPDPPSDPANSHDAVCVTCHQFPNNTF</sequence>
<dbReference type="eggNOG" id="COG3303">
    <property type="taxonomic scope" value="Bacteria"/>
</dbReference>
<proteinExistence type="predicted"/>
<dbReference type="Proteomes" id="UP000007721">
    <property type="component" value="Chromosome"/>
</dbReference>
<dbReference type="AlphaFoldDB" id="B9M0Y7"/>
<protein>
    <submittedName>
        <fullName evidence="1">Cytochrome c, 4 heme-binding sites</fullName>
    </submittedName>
</protein>
<reference evidence="1 2" key="1">
    <citation type="submission" date="2009-01" db="EMBL/GenBank/DDBJ databases">
        <title>Complete sequence of Geobacter sp. FRC-32.</title>
        <authorList>
            <consortium name="US DOE Joint Genome Institute"/>
            <person name="Lucas S."/>
            <person name="Copeland A."/>
            <person name="Lapidus A."/>
            <person name="Glavina del Rio T."/>
            <person name="Dalin E."/>
            <person name="Tice H."/>
            <person name="Bruce D."/>
            <person name="Goodwin L."/>
            <person name="Pitluck S."/>
            <person name="Saunders E."/>
            <person name="Brettin T."/>
            <person name="Detter J.C."/>
            <person name="Han C."/>
            <person name="Larimer F."/>
            <person name="Land M."/>
            <person name="Hauser L."/>
            <person name="Kyrpides N."/>
            <person name="Ovchinnikova G."/>
            <person name="Kostka J."/>
            <person name="Richardson P."/>
        </authorList>
    </citation>
    <scope>NUCLEOTIDE SEQUENCE [LARGE SCALE GENOMIC DNA]</scope>
    <source>
        <strain evidence="2">DSM 22248 / JCM 15807 / FRC-32</strain>
    </source>
</reference>
<evidence type="ECO:0000313" key="2">
    <source>
        <dbReference type="Proteomes" id="UP000007721"/>
    </source>
</evidence>
<dbReference type="STRING" id="316067.Geob_2640"/>
<gene>
    <name evidence="1" type="ordered locus">Geob_2640</name>
</gene>
<keyword evidence="2" id="KW-1185">Reference proteome</keyword>
<dbReference type="HOGENOM" id="CLU_076833_0_0_7"/>
<dbReference type="EMBL" id="CP001390">
    <property type="protein sequence ID" value="ACM20990.1"/>
    <property type="molecule type" value="Genomic_DNA"/>
</dbReference>
<dbReference type="SUPFAM" id="SSF48695">
    <property type="entry name" value="Multiheme cytochromes"/>
    <property type="match status" value="1"/>
</dbReference>
<dbReference type="RefSeq" id="WP_012647719.1">
    <property type="nucleotide sequence ID" value="NC_011979.1"/>
</dbReference>
<dbReference type="InterPro" id="IPR036280">
    <property type="entry name" value="Multihaem_cyt_sf"/>
</dbReference>